<protein>
    <submittedName>
        <fullName evidence="1">Kinase family protein</fullName>
    </submittedName>
</protein>
<comment type="caution">
    <text evidence="1">The sequence shown here is derived from an EMBL/GenBank/DDBJ whole genome shotgun (WGS) entry which is preliminary data.</text>
</comment>
<evidence type="ECO:0000313" key="2">
    <source>
        <dbReference type="Proteomes" id="UP001164539"/>
    </source>
</evidence>
<accession>A0ACC1YQ42</accession>
<keyword evidence="1" id="KW-0808">Transferase</keyword>
<sequence>MGCFRCSGKSSRKLDEEINTNNNNNNNNNSFNKHGDQKQPTSDTPRVSSQGSVKKEEVTKHDQLSIDVKNLNLKDDGDNSDKRAQTFTFGELAAATGNFKSDCFLGEGGFGKVYKGYLEKINQVVAIKQLDRNGVQGIREFVVEVLTLSLADHPNLVKLIGFCAEGDQRLLVYEYMPLGSLENHLHDRRPDKKPLDWNTRMKIAAGAARGLEYLHDHMKPPVIYRDLKCSNILLGEGYHAKLSDFGLAKVGPIGDKTHVSTRVMGTYGYCAPDYAMTGQLTFKSDIYSFGVVLLELITGRKAIDQTKDRKELNLVAWKLTDQNVDSAHLPVSLSNGARPMFKDRKNFSKMVDPLLQGQYPVRGLYQAIAIAAMCVQEQPNMRPAISDVVMALNYLASQKYDRQNPPRSSQKSTSRPGENKDAEHRKSPSSGSDKE</sequence>
<name>A0ACC1YQ42_MELAZ</name>
<gene>
    <name evidence="1" type="ORF">OWV82_004730</name>
</gene>
<organism evidence="1 2">
    <name type="scientific">Melia azedarach</name>
    <name type="common">Chinaberry tree</name>
    <dbReference type="NCBI Taxonomy" id="155640"/>
    <lineage>
        <taxon>Eukaryota</taxon>
        <taxon>Viridiplantae</taxon>
        <taxon>Streptophyta</taxon>
        <taxon>Embryophyta</taxon>
        <taxon>Tracheophyta</taxon>
        <taxon>Spermatophyta</taxon>
        <taxon>Magnoliopsida</taxon>
        <taxon>eudicotyledons</taxon>
        <taxon>Gunneridae</taxon>
        <taxon>Pentapetalae</taxon>
        <taxon>rosids</taxon>
        <taxon>malvids</taxon>
        <taxon>Sapindales</taxon>
        <taxon>Meliaceae</taxon>
        <taxon>Melia</taxon>
    </lineage>
</organism>
<dbReference type="Proteomes" id="UP001164539">
    <property type="component" value="Chromosome 2"/>
</dbReference>
<keyword evidence="1" id="KW-0418">Kinase</keyword>
<evidence type="ECO:0000313" key="1">
    <source>
        <dbReference type="EMBL" id="KAJ4725935.1"/>
    </source>
</evidence>
<keyword evidence="2" id="KW-1185">Reference proteome</keyword>
<proteinExistence type="predicted"/>
<reference evidence="1 2" key="1">
    <citation type="journal article" date="2023" name="Science">
        <title>Complex scaffold remodeling in plant triterpene biosynthesis.</title>
        <authorList>
            <person name="De La Pena R."/>
            <person name="Hodgson H."/>
            <person name="Liu J.C."/>
            <person name="Stephenson M.J."/>
            <person name="Martin A.C."/>
            <person name="Owen C."/>
            <person name="Harkess A."/>
            <person name="Leebens-Mack J."/>
            <person name="Jimenez L.E."/>
            <person name="Osbourn A."/>
            <person name="Sattely E.S."/>
        </authorList>
    </citation>
    <scope>NUCLEOTIDE SEQUENCE [LARGE SCALE GENOMIC DNA]</scope>
    <source>
        <strain evidence="2">cv. JPN11</strain>
        <tissue evidence="1">Leaf</tissue>
    </source>
</reference>
<dbReference type="EMBL" id="CM051395">
    <property type="protein sequence ID" value="KAJ4725935.1"/>
    <property type="molecule type" value="Genomic_DNA"/>
</dbReference>